<protein>
    <recommendedName>
        <fullName evidence="2">DUF3108 domain-containing protein</fullName>
    </recommendedName>
</protein>
<organism evidence="3 4">
    <name type="scientific">Arenibacter palladensis</name>
    <dbReference type="NCBI Taxonomy" id="237373"/>
    <lineage>
        <taxon>Bacteria</taxon>
        <taxon>Pseudomonadati</taxon>
        <taxon>Bacteroidota</taxon>
        <taxon>Flavobacteriia</taxon>
        <taxon>Flavobacteriales</taxon>
        <taxon>Flavobacteriaceae</taxon>
        <taxon>Arenibacter</taxon>
    </lineage>
</organism>
<evidence type="ECO:0000313" key="4">
    <source>
        <dbReference type="Proteomes" id="UP000184406"/>
    </source>
</evidence>
<accession>A0A1M4W6N7</accession>
<name>A0A1M4W6N7_9FLAO</name>
<dbReference type="Pfam" id="PF21347">
    <property type="entry name" value="DUF3108_like"/>
    <property type="match status" value="1"/>
</dbReference>
<dbReference type="EMBL" id="FQUX01000001">
    <property type="protein sequence ID" value="SHE76867.1"/>
    <property type="molecule type" value="Genomic_DNA"/>
</dbReference>
<reference evidence="4" key="1">
    <citation type="submission" date="2016-11" db="EMBL/GenBank/DDBJ databases">
        <authorList>
            <person name="Varghese N."/>
            <person name="Submissions S."/>
        </authorList>
    </citation>
    <scope>NUCLEOTIDE SEQUENCE [LARGE SCALE GENOMIC DNA]</scope>
    <source>
        <strain evidence="4">DSM 17539</strain>
    </source>
</reference>
<feature type="chain" id="PRO_5012251398" description="DUF3108 domain-containing protein" evidence="1">
    <location>
        <begin position="20"/>
        <end position="230"/>
    </location>
</feature>
<dbReference type="OrthoDB" id="665223at2"/>
<gene>
    <name evidence="3" type="ORF">SAMN03080594_1011227</name>
</gene>
<proteinExistence type="predicted"/>
<evidence type="ECO:0000313" key="3">
    <source>
        <dbReference type="EMBL" id="SHE76867.1"/>
    </source>
</evidence>
<feature type="domain" description="DUF3108" evidence="2">
    <location>
        <begin position="29"/>
        <end position="225"/>
    </location>
</feature>
<sequence length="230" mass="25846">MRTLILIYSFFLVTSIAFSQNCSKYYPMEEGTSFQYTMTNKKGKTEGITDYSITNVENTGGVTTATMNMKFTDEKGKEIFVSDYKISCSEDIVKIDYNSLVPAQMMKQYTDMGMEMEISGTDIELPNNLSVGQGLDDANVAIAIKMTGMNMNIKVDQLNRVVEKTENVTTPAGNFKCYVITQDNISETMGVKQIMQSKLWLAEEVGMVKQETYNKKGDLTTQMLLTKLNN</sequence>
<feature type="signal peptide" evidence="1">
    <location>
        <begin position="1"/>
        <end position="19"/>
    </location>
</feature>
<dbReference type="Proteomes" id="UP000184406">
    <property type="component" value="Unassembled WGS sequence"/>
</dbReference>
<evidence type="ECO:0000259" key="2">
    <source>
        <dbReference type="Pfam" id="PF21347"/>
    </source>
</evidence>
<keyword evidence="4" id="KW-1185">Reference proteome</keyword>
<dbReference type="InterPro" id="IPR049279">
    <property type="entry name" value="DUF3108-like"/>
</dbReference>
<dbReference type="AlphaFoldDB" id="A0A1M4W6N7"/>
<keyword evidence="1" id="KW-0732">Signal</keyword>
<dbReference type="RefSeq" id="WP_072860765.1">
    <property type="nucleotide sequence ID" value="NZ_FQUX01000001.1"/>
</dbReference>
<evidence type="ECO:0000256" key="1">
    <source>
        <dbReference type="SAM" id="SignalP"/>
    </source>
</evidence>
<dbReference type="Gene3D" id="2.40.360.20">
    <property type="match status" value="1"/>
</dbReference>